<evidence type="ECO:0000256" key="1">
    <source>
        <dbReference type="SAM" id="MobiDB-lite"/>
    </source>
</evidence>
<evidence type="ECO:0000313" key="2">
    <source>
        <dbReference type="EMBL" id="KAK7498589.1"/>
    </source>
</evidence>
<accession>A0ABD0LGH1</accession>
<dbReference type="Proteomes" id="UP001519460">
    <property type="component" value="Unassembled WGS sequence"/>
</dbReference>
<keyword evidence="3" id="KW-1185">Reference proteome</keyword>
<dbReference type="PANTHER" id="PTHR33772:SF1">
    <property type="entry name" value="PROTEIN TBATA"/>
    <property type="match status" value="1"/>
</dbReference>
<reference evidence="2 3" key="1">
    <citation type="journal article" date="2023" name="Sci. Data">
        <title>Genome assembly of the Korean intertidal mud-creeper Batillaria attramentaria.</title>
        <authorList>
            <person name="Patra A.K."/>
            <person name="Ho P.T."/>
            <person name="Jun S."/>
            <person name="Lee S.J."/>
            <person name="Kim Y."/>
            <person name="Won Y.J."/>
        </authorList>
    </citation>
    <scope>NUCLEOTIDE SEQUENCE [LARGE SCALE GENOMIC DNA]</scope>
    <source>
        <strain evidence="2">Wonlab-2016</strain>
    </source>
</reference>
<evidence type="ECO:0008006" key="4">
    <source>
        <dbReference type="Google" id="ProtNLM"/>
    </source>
</evidence>
<dbReference type="EMBL" id="JACVVK020000050">
    <property type="protein sequence ID" value="KAK7498589.1"/>
    <property type="molecule type" value="Genomic_DNA"/>
</dbReference>
<feature type="region of interest" description="Disordered" evidence="1">
    <location>
        <begin position="167"/>
        <end position="211"/>
    </location>
</feature>
<organism evidence="2 3">
    <name type="scientific">Batillaria attramentaria</name>
    <dbReference type="NCBI Taxonomy" id="370345"/>
    <lineage>
        <taxon>Eukaryota</taxon>
        <taxon>Metazoa</taxon>
        <taxon>Spiralia</taxon>
        <taxon>Lophotrochozoa</taxon>
        <taxon>Mollusca</taxon>
        <taxon>Gastropoda</taxon>
        <taxon>Caenogastropoda</taxon>
        <taxon>Sorbeoconcha</taxon>
        <taxon>Cerithioidea</taxon>
        <taxon>Batillariidae</taxon>
        <taxon>Batillaria</taxon>
    </lineage>
</organism>
<comment type="caution">
    <text evidence="2">The sequence shown here is derived from an EMBL/GenBank/DDBJ whole genome shotgun (WGS) entry which is preliminary data.</text>
</comment>
<gene>
    <name evidence="2" type="ORF">BaRGS_00010249</name>
</gene>
<name>A0ABD0LGH1_9CAEN</name>
<dbReference type="AlphaFoldDB" id="A0ABD0LGH1"/>
<feature type="compositionally biased region" description="Basic and acidic residues" evidence="1">
    <location>
        <begin position="171"/>
        <end position="187"/>
    </location>
</feature>
<feature type="compositionally biased region" description="Low complexity" evidence="1">
    <location>
        <begin position="370"/>
        <end position="380"/>
    </location>
</feature>
<feature type="region of interest" description="Disordered" evidence="1">
    <location>
        <begin position="297"/>
        <end position="403"/>
    </location>
</feature>
<dbReference type="Pfam" id="PF15256">
    <property type="entry name" value="SPATIAL"/>
    <property type="match status" value="1"/>
</dbReference>
<dbReference type="PANTHER" id="PTHR33772">
    <property type="entry name" value="THYMUS, BRAIN AND TESTES-ASSOCIATED"/>
    <property type="match status" value="1"/>
</dbReference>
<dbReference type="InterPro" id="IPR037394">
    <property type="entry name" value="TBATA-like"/>
</dbReference>
<evidence type="ECO:0000313" key="3">
    <source>
        <dbReference type="Proteomes" id="UP001519460"/>
    </source>
</evidence>
<sequence length="427" mass="48134">MTTSEVYRPTDGDLLIRDNIAEGPSQPADLFQKRPSTQSGYRFGQLSHNSFFTRHNPHPHRVRHLKGLLDVPICSVNDDGYFASPRYSLQFPPNNFNNTKLNKWKGRIPVNAINVNSQLHPINTITGLQYFMGLNSYPWRERAMPKVGLVPVTEAWRDELKRFTEQLGVDEQPRDGLNVRREEEQPRPRTTMYSPDTGRLIPPPSRAMSRGASRRGYQADRFLGPLQHIAAEPDLENTVLTMLCQILQTEDINAVQAWLCSAGEREKTMVMDMIKAAMAGREEYWKQYPAQIREQPLENDRPSKLPPINGAPRPSTGEINRLVLEDGAAPAPVPPQAPKSPMRPIIEDKDFTIDPPTNEVFRPPSPPKKPASQQAARAPSAQPPAPEECNGKPQSPEPRLKYTKSPVMELAAEMQNMWAPNQSVNTF</sequence>
<proteinExistence type="predicted"/>
<protein>
    <recommendedName>
        <fullName evidence="4">Protein TBATA</fullName>
    </recommendedName>
</protein>